<feature type="region of interest" description="NMP" evidence="8">
    <location>
        <begin position="42"/>
        <end position="71"/>
    </location>
</feature>
<dbReference type="Pfam" id="PF05191">
    <property type="entry name" value="ADK_lid"/>
    <property type="match status" value="1"/>
</dbReference>
<feature type="binding site" evidence="8">
    <location>
        <position position="48"/>
    </location>
    <ligand>
        <name>AMP</name>
        <dbReference type="ChEBI" id="CHEBI:456215"/>
    </ligand>
</feature>
<dbReference type="NCBIfam" id="NF001381">
    <property type="entry name" value="PRK00279.1-3"/>
    <property type="match status" value="1"/>
</dbReference>
<feature type="binding site" evidence="8">
    <location>
        <begin position="148"/>
        <end position="149"/>
    </location>
    <ligand>
        <name>ATP</name>
        <dbReference type="ChEBI" id="CHEBI:30616"/>
    </ligand>
</feature>
<dbReference type="CDD" id="cd01428">
    <property type="entry name" value="ADK"/>
    <property type="match status" value="1"/>
</dbReference>
<keyword evidence="3 8" id="KW-0545">Nucleotide biosynthesis</keyword>
<feature type="region of interest" description="LID" evidence="8">
    <location>
        <begin position="138"/>
        <end position="175"/>
    </location>
</feature>
<dbReference type="InterPro" id="IPR033690">
    <property type="entry name" value="Adenylat_kinase_CS"/>
</dbReference>
<comment type="pathway">
    <text evidence="8">Purine metabolism; AMP biosynthesis via salvage pathway; AMP from ADP: step 1/1.</text>
</comment>
<keyword evidence="6 8" id="KW-0862">Zinc</keyword>
<comment type="subcellular location">
    <subcellularLocation>
        <location evidence="8 10">Cytoplasm</location>
    </subcellularLocation>
</comment>
<feature type="domain" description="Adenylate kinase active site lid" evidence="11">
    <location>
        <begin position="139"/>
        <end position="174"/>
    </location>
</feature>
<evidence type="ECO:0000256" key="4">
    <source>
        <dbReference type="ARBA" id="ARBA00022741"/>
    </source>
</evidence>
<dbReference type="PRINTS" id="PR00094">
    <property type="entry name" value="ADENYLTKNASE"/>
</dbReference>
<keyword evidence="7 8" id="KW-0067">ATP-binding</keyword>
<dbReference type="SUPFAM" id="SSF52540">
    <property type="entry name" value="P-loop containing nucleoside triphosphate hydrolases"/>
    <property type="match status" value="1"/>
</dbReference>
<comment type="domain">
    <text evidence="8">Consists of three domains, a large central CORE domain and two small peripheral domains, NMPbind and LID, which undergo movements during catalysis. The LID domain closes over the site of phosphoryl transfer upon ATP binding. Assembling and dissambling the active center during each catalytic cycle provides an effective means to prevent ATP hydrolysis. Some bacteria have evolved a zinc-coordinating structure that stabilizes the LID domain.</text>
</comment>
<dbReference type="EC" id="2.7.4.3" evidence="8 10"/>
<evidence type="ECO:0000256" key="1">
    <source>
        <dbReference type="ARBA" id="ARBA00022679"/>
    </source>
</evidence>
<feature type="binding site" evidence="8">
    <location>
        <position position="104"/>
    </location>
    <ligand>
        <name>AMP</name>
        <dbReference type="ChEBI" id="CHEBI:456215"/>
    </ligand>
</feature>
<feature type="binding site" evidence="8">
    <location>
        <begin position="22"/>
        <end position="27"/>
    </location>
    <ligand>
        <name>ATP</name>
        <dbReference type="ChEBI" id="CHEBI:30616"/>
    </ligand>
</feature>
<dbReference type="GO" id="GO:0005737">
    <property type="term" value="C:cytoplasm"/>
    <property type="evidence" value="ECO:0007669"/>
    <property type="project" value="UniProtKB-SubCell"/>
</dbReference>
<dbReference type="GO" id="GO:0004017">
    <property type="term" value="F:AMP kinase activity"/>
    <property type="evidence" value="ECO:0007669"/>
    <property type="project" value="UniProtKB-UniRule"/>
</dbReference>
<feature type="binding site" evidence="8">
    <location>
        <begin position="97"/>
        <end position="100"/>
    </location>
    <ligand>
        <name>AMP</name>
        <dbReference type="ChEBI" id="CHEBI:456215"/>
    </ligand>
</feature>
<dbReference type="FunFam" id="3.40.50.300:FF:000106">
    <property type="entry name" value="Adenylate kinase mitochondrial"/>
    <property type="match status" value="1"/>
</dbReference>
<dbReference type="InterPro" id="IPR027417">
    <property type="entry name" value="P-loop_NTPase"/>
</dbReference>
<gene>
    <name evidence="8" type="primary">adk</name>
    <name evidence="12" type="ORF">SAMN05446037_100968</name>
</gene>
<dbReference type="NCBIfam" id="NF011100">
    <property type="entry name" value="PRK14527.1"/>
    <property type="match status" value="1"/>
</dbReference>
<feature type="binding site" evidence="8">
    <location>
        <position position="162"/>
    </location>
    <ligand>
        <name>Zn(2+)</name>
        <dbReference type="ChEBI" id="CHEBI:29105"/>
        <note>structural</note>
    </ligand>
</feature>
<dbReference type="PROSITE" id="PS00113">
    <property type="entry name" value="ADENYLATE_KINASE"/>
    <property type="match status" value="1"/>
</dbReference>
<proteinExistence type="inferred from homology"/>
<evidence type="ECO:0000256" key="10">
    <source>
        <dbReference type="RuleBase" id="RU003331"/>
    </source>
</evidence>
<evidence type="ECO:0000313" key="12">
    <source>
        <dbReference type="EMBL" id="SNS39599.1"/>
    </source>
</evidence>
<feature type="binding site" evidence="8">
    <location>
        <position position="145"/>
    </location>
    <ligand>
        <name>Zn(2+)</name>
        <dbReference type="ChEBI" id="CHEBI:29105"/>
        <note>structural</note>
    </ligand>
</feature>
<evidence type="ECO:0000259" key="11">
    <source>
        <dbReference type="Pfam" id="PF05191"/>
    </source>
</evidence>
<dbReference type="UniPathway" id="UPA00588">
    <property type="reaction ID" value="UER00649"/>
</dbReference>
<dbReference type="GO" id="GO:0005524">
    <property type="term" value="F:ATP binding"/>
    <property type="evidence" value="ECO:0007669"/>
    <property type="project" value="UniProtKB-UniRule"/>
</dbReference>
<dbReference type="GO" id="GO:0044209">
    <property type="term" value="P:AMP salvage"/>
    <property type="evidence" value="ECO:0007669"/>
    <property type="project" value="UniProtKB-UniRule"/>
</dbReference>
<dbReference type="InterPro" id="IPR000850">
    <property type="entry name" value="Adenylat/UMP-CMP_kin"/>
</dbReference>
<dbReference type="Gene3D" id="3.40.50.300">
    <property type="entry name" value="P-loop containing nucleotide triphosphate hydrolases"/>
    <property type="match status" value="1"/>
</dbReference>
<sequence length="228" mass="25363">MISSNTMPGDGKMRTILLGPPGAGKGTQAAVIINEFHVPHISTGDIFRYNIKQGTELGKQAKSYMDQGLLVPDELVVAIVEDRLKQEDCKNGFLLDGFPRTVPQAEALDHVLETMGVSLDKVVNIEVDKDKLVKRVVGRRICKECGATFHVEFNPSSKGEICDQCGGKLYQREDDTEATVSKRIEVYLTETQPLIQYYQGRGILVVIDGEQDIEEVSKRIVKVLRRES</sequence>
<evidence type="ECO:0000256" key="9">
    <source>
        <dbReference type="RuleBase" id="RU003330"/>
    </source>
</evidence>
<feature type="binding site" evidence="8">
    <location>
        <position position="139"/>
    </location>
    <ligand>
        <name>ATP</name>
        <dbReference type="ChEBI" id="CHEBI:30616"/>
    </ligand>
</feature>
<reference evidence="12 13" key="1">
    <citation type="submission" date="2017-06" db="EMBL/GenBank/DDBJ databases">
        <authorList>
            <person name="Kim H.J."/>
            <person name="Triplett B.A."/>
        </authorList>
    </citation>
    <scope>NUCLEOTIDE SEQUENCE [LARGE SCALE GENOMIC DNA]</scope>
    <source>
        <strain evidence="12 13">SCA</strain>
    </source>
</reference>
<feature type="binding site" evidence="8">
    <location>
        <begin position="69"/>
        <end position="71"/>
    </location>
    <ligand>
        <name>AMP</name>
        <dbReference type="ChEBI" id="CHEBI:456215"/>
    </ligand>
</feature>
<protein>
    <recommendedName>
        <fullName evidence="8 10">Adenylate kinase</fullName>
        <shortName evidence="8">AK</shortName>
        <ecNumber evidence="8 10">2.7.4.3</ecNumber>
    </recommendedName>
    <alternativeName>
        <fullName evidence="8">ATP-AMP transphosphorylase</fullName>
    </alternativeName>
    <alternativeName>
        <fullName evidence="8">ATP:AMP phosphotransferase</fullName>
    </alternativeName>
    <alternativeName>
        <fullName evidence="8">Adenylate monophosphate kinase</fullName>
    </alternativeName>
</protein>
<dbReference type="PANTHER" id="PTHR23359">
    <property type="entry name" value="NUCLEOTIDE KINASE"/>
    <property type="match status" value="1"/>
</dbReference>
<evidence type="ECO:0000256" key="6">
    <source>
        <dbReference type="ARBA" id="ARBA00022833"/>
    </source>
</evidence>
<evidence type="ECO:0000256" key="5">
    <source>
        <dbReference type="ARBA" id="ARBA00022777"/>
    </source>
</evidence>
<keyword evidence="13" id="KW-1185">Reference proteome</keyword>
<keyword evidence="5 8" id="KW-0418">Kinase</keyword>
<dbReference type="Pfam" id="PF00406">
    <property type="entry name" value="ADK"/>
    <property type="match status" value="1"/>
</dbReference>
<comment type="similarity">
    <text evidence="8 9">Belongs to the adenylate kinase family.</text>
</comment>
<comment type="catalytic activity">
    <reaction evidence="8 10">
        <text>AMP + ATP = 2 ADP</text>
        <dbReference type="Rhea" id="RHEA:12973"/>
        <dbReference type="ChEBI" id="CHEBI:30616"/>
        <dbReference type="ChEBI" id="CHEBI:456215"/>
        <dbReference type="ChEBI" id="CHEBI:456216"/>
        <dbReference type="EC" id="2.7.4.3"/>
    </reaction>
</comment>
<dbReference type="GO" id="GO:0008270">
    <property type="term" value="F:zinc ion binding"/>
    <property type="evidence" value="ECO:0007669"/>
    <property type="project" value="UniProtKB-UniRule"/>
</dbReference>
<feature type="binding site" evidence="8">
    <location>
        <position position="142"/>
    </location>
    <ligand>
        <name>Zn(2+)</name>
        <dbReference type="ChEBI" id="CHEBI:29105"/>
        <note>structural</note>
    </ligand>
</feature>
<feature type="binding site" evidence="8">
    <location>
        <position position="43"/>
    </location>
    <ligand>
        <name>AMP</name>
        <dbReference type="ChEBI" id="CHEBI:456215"/>
    </ligand>
</feature>
<accession>A0A239E568</accession>
<feature type="binding site" evidence="8">
    <location>
        <position position="165"/>
    </location>
    <ligand>
        <name>Zn(2+)</name>
        <dbReference type="ChEBI" id="CHEBI:29105"/>
        <note>structural</note>
    </ligand>
</feature>
<dbReference type="InterPro" id="IPR007862">
    <property type="entry name" value="Adenylate_kinase_lid-dom"/>
</dbReference>
<keyword evidence="8" id="KW-0963">Cytoplasm</keyword>
<dbReference type="AlphaFoldDB" id="A0A239E568"/>
<name>A0A239E568_9FIRM</name>
<keyword evidence="2 8" id="KW-0479">Metal-binding</keyword>
<dbReference type="InterPro" id="IPR006259">
    <property type="entry name" value="Adenyl_kin_sub"/>
</dbReference>
<evidence type="ECO:0000313" key="13">
    <source>
        <dbReference type="Proteomes" id="UP000198304"/>
    </source>
</evidence>
<feature type="binding site" evidence="8">
    <location>
        <position position="211"/>
    </location>
    <ligand>
        <name>ATP</name>
        <dbReference type="ChEBI" id="CHEBI:30616"/>
    </ligand>
</feature>
<evidence type="ECO:0000256" key="8">
    <source>
        <dbReference type="HAMAP-Rule" id="MF_00235"/>
    </source>
</evidence>
<keyword evidence="1 8" id="KW-0808">Transferase</keyword>
<organism evidence="12 13">
    <name type="scientific">Anaerovirgula multivorans</name>
    <dbReference type="NCBI Taxonomy" id="312168"/>
    <lineage>
        <taxon>Bacteria</taxon>
        <taxon>Bacillati</taxon>
        <taxon>Bacillota</taxon>
        <taxon>Clostridia</taxon>
        <taxon>Peptostreptococcales</taxon>
        <taxon>Natronincolaceae</taxon>
        <taxon>Anaerovirgula</taxon>
    </lineage>
</organism>
<feature type="binding site" evidence="8">
    <location>
        <position position="183"/>
    </location>
    <ligand>
        <name>AMP</name>
        <dbReference type="ChEBI" id="CHEBI:456215"/>
    </ligand>
</feature>
<keyword evidence="4 8" id="KW-0547">Nucleotide-binding</keyword>
<evidence type="ECO:0000256" key="3">
    <source>
        <dbReference type="ARBA" id="ARBA00022727"/>
    </source>
</evidence>
<dbReference type="NCBIfam" id="TIGR01351">
    <property type="entry name" value="adk"/>
    <property type="match status" value="1"/>
</dbReference>
<feature type="binding site" evidence="8">
    <location>
        <position position="172"/>
    </location>
    <ligand>
        <name>AMP</name>
        <dbReference type="ChEBI" id="CHEBI:456215"/>
    </ligand>
</feature>
<dbReference type="Proteomes" id="UP000198304">
    <property type="component" value="Unassembled WGS sequence"/>
</dbReference>
<dbReference type="HAMAP" id="MF_00235">
    <property type="entry name" value="Adenylate_kinase_Adk"/>
    <property type="match status" value="1"/>
</dbReference>
<comment type="subunit">
    <text evidence="8 10">Monomer.</text>
</comment>
<dbReference type="NCBIfam" id="NF001380">
    <property type="entry name" value="PRK00279.1-2"/>
    <property type="match status" value="1"/>
</dbReference>
<evidence type="ECO:0000256" key="7">
    <source>
        <dbReference type="ARBA" id="ARBA00022840"/>
    </source>
</evidence>
<comment type="function">
    <text evidence="8">Catalyzes the reversible transfer of the terminal phosphate group between ATP and AMP. Plays an important role in cellular energy homeostasis and in adenine nucleotide metabolism.</text>
</comment>
<dbReference type="EMBL" id="FZOJ01000009">
    <property type="protein sequence ID" value="SNS39599.1"/>
    <property type="molecule type" value="Genomic_DNA"/>
</dbReference>
<evidence type="ECO:0000256" key="2">
    <source>
        <dbReference type="ARBA" id="ARBA00022723"/>
    </source>
</evidence>